<dbReference type="EMBL" id="CAJOBH010203721">
    <property type="protein sequence ID" value="CAF4993555.1"/>
    <property type="molecule type" value="Genomic_DNA"/>
</dbReference>
<dbReference type="EMBL" id="CAJNOV010000122">
    <property type="protein sequence ID" value="CAF0991926.1"/>
    <property type="molecule type" value="Genomic_DNA"/>
</dbReference>
<evidence type="ECO:0000313" key="4">
    <source>
        <dbReference type="EMBL" id="CAF4993555.1"/>
    </source>
</evidence>
<protein>
    <submittedName>
        <fullName evidence="2">Uncharacterized protein</fullName>
    </submittedName>
</protein>
<proteinExistence type="predicted"/>
<comment type="caution">
    <text evidence="2">The sequence shown here is derived from an EMBL/GenBank/DDBJ whole genome shotgun (WGS) entry which is preliminary data.</text>
</comment>
<dbReference type="EMBL" id="CAJNOW010000126">
    <property type="protein sequence ID" value="CAF1243996.1"/>
    <property type="molecule type" value="Genomic_DNA"/>
</dbReference>
<dbReference type="Proteomes" id="UP000681967">
    <property type="component" value="Unassembled WGS sequence"/>
</dbReference>
<evidence type="ECO:0000313" key="2">
    <source>
        <dbReference type="EMBL" id="CAF0991926.1"/>
    </source>
</evidence>
<evidence type="ECO:0000313" key="3">
    <source>
        <dbReference type="EMBL" id="CAF1243996.1"/>
    </source>
</evidence>
<dbReference type="Proteomes" id="UP000663834">
    <property type="component" value="Unassembled WGS sequence"/>
</dbReference>
<feature type="signal peptide" evidence="1">
    <location>
        <begin position="1"/>
        <end position="19"/>
    </location>
</feature>
<evidence type="ECO:0000313" key="5">
    <source>
        <dbReference type="Proteomes" id="UP000663855"/>
    </source>
</evidence>
<gene>
    <name evidence="4" type="ORF">BYL167_LOCUS55236</name>
    <name evidence="2" type="ORF">CJN711_LOCUS1897</name>
    <name evidence="3" type="ORF">KQP761_LOCUS1941</name>
</gene>
<dbReference type="Proteomes" id="UP000663855">
    <property type="component" value="Unassembled WGS sequence"/>
</dbReference>
<organism evidence="2 5">
    <name type="scientific">Rotaria magnacalcarata</name>
    <dbReference type="NCBI Taxonomy" id="392030"/>
    <lineage>
        <taxon>Eukaryota</taxon>
        <taxon>Metazoa</taxon>
        <taxon>Spiralia</taxon>
        <taxon>Gnathifera</taxon>
        <taxon>Rotifera</taxon>
        <taxon>Eurotatoria</taxon>
        <taxon>Bdelloidea</taxon>
        <taxon>Philodinida</taxon>
        <taxon>Philodinidae</taxon>
        <taxon>Rotaria</taxon>
    </lineage>
</organism>
<name>A0A814G6F9_9BILA</name>
<accession>A0A814G6F9</accession>
<evidence type="ECO:0000256" key="1">
    <source>
        <dbReference type="SAM" id="SignalP"/>
    </source>
</evidence>
<keyword evidence="1" id="KW-0732">Signal</keyword>
<sequence length="195" mass="23062">MSIFLQVVCFIATITFIRGQQYVIKRDFQASYQFNSFSVFTNDEYQVLYRIETQYSFTYAATIKSSLPLNDFIIVAHIDTFLGSHRIFTFRLLNSYLGRWLDGRIYQRTMLIYVIELVNFETIIIELSPPRAPTMSSLNSVRFRDGRISNRVLADYTERTPWLSIYDLRLFSNEYPIELYLVGFAIVQRRSEIVF</sequence>
<reference evidence="2" key="1">
    <citation type="submission" date="2021-02" db="EMBL/GenBank/DDBJ databases">
        <authorList>
            <person name="Nowell W R."/>
        </authorList>
    </citation>
    <scope>NUCLEOTIDE SEQUENCE</scope>
</reference>
<dbReference type="OrthoDB" id="9987185at2759"/>
<feature type="chain" id="PRO_5036410132" evidence="1">
    <location>
        <begin position="20"/>
        <end position="195"/>
    </location>
</feature>
<dbReference type="AlphaFoldDB" id="A0A814G6F9"/>